<name>A0A9P8F5U4_AURME</name>
<feature type="compositionally biased region" description="Polar residues" evidence="1">
    <location>
        <begin position="169"/>
        <end position="180"/>
    </location>
</feature>
<feature type="compositionally biased region" description="Basic and acidic residues" evidence="1">
    <location>
        <begin position="35"/>
        <end position="66"/>
    </location>
</feature>
<dbReference type="GO" id="GO:0008104">
    <property type="term" value="P:intracellular protein localization"/>
    <property type="evidence" value="ECO:0007669"/>
    <property type="project" value="TreeGrafter"/>
</dbReference>
<comment type="caution">
    <text evidence="2">The sequence shown here is derived from an EMBL/GenBank/DDBJ whole genome shotgun (WGS) entry which is preliminary data.</text>
</comment>
<feature type="compositionally biased region" description="Acidic residues" evidence="1">
    <location>
        <begin position="109"/>
        <end position="119"/>
    </location>
</feature>
<sequence>MTRPGLVRADTIDLQNQDAPTTQDHHSTSLQPSDVGKHQASEIRHVREERHEEEEHLQDAWTRAHQDVQVNELTDDQLQAHNHENGDSTDDSELDDDMLDDRISSSPSIDDDGHDDEDDLFQEPIATQDEYLDYNFSHDDLVEALTAIPEEKDEDELDMNGLFLHDRASTSNQTPISRTISPSSWSTVSDASASSVLEDLESHDKHDDDDDDLDLSFYSDGRFVDSGWGGECLRETEDIDFDFVYALHTFVATVEGQANAGKGDTMVLLDDSNSYWWLVRIVKDNSIG</sequence>
<feature type="compositionally biased region" description="Polar residues" evidence="1">
    <location>
        <begin position="13"/>
        <end position="32"/>
    </location>
</feature>
<reference evidence="2" key="1">
    <citation type="journal article" date="2021" name="J Fungi (Basel)">
        <title>Virulence traits and population genomics of the black yeast Aureobasidium melanogenum.</title>
        <authorList>
            <person name="Cernosa A."/>
            <person name="Sun X."/>
            <person name="Gostincar C."/>
            <person name="Fang C."/>
            <person name="Gunde-Cimerman N."/>
            <person name="Song Z."/>
        </authorList>
    </citation>
    <scope>NUCLEOTIDE SEQUENCE</scope>
    <source>
        <strain evidence="2">EXF-9298</strain>
    </source>
</reference>
<evidence type="ECO:0000313" key="3">
    <source>
        <dbReference type="Proteomes" id="UP000729357"/>
    </source>
</evidence>
<dbReference type="EMBL" id="JAHFXS010005660">
    <property type="protein sequence ID" value="KAG9939326.1"/>
    <property type="molecule type" value="Genomic_DNA"/>
</dbReference>
<dbReference type="SUPFAM" id="SSF50044">
    <property type="entry name" value="SH3-domain"/>
    <property type="match status" value="1"/>
</dbReference>
<dbReference type="AlphaFoldDB" id="A0A9P8F5U4"/>
<gene>
    <name evidence="2" type="ORF">KCU98_g19451</name>
</gene>
<organism evidence="2 3">
    <name type="scientific">Aureobasidium melanogenum</name>
    <name type="common">Aureobasidium pullulans var. melanogenum</name>
    <dbReference type="NCBI Taxonomy" id="46634"/>
    <lineage>
        <taxon>Eukaryota</taxon>
        <taxon>Fungi</taxon>
        <taxon>Dikarya</taxon>
        <taxon>Ascomycota</taxon>
        <taxon>Pezizomycotina</taxon>
        <taxon>Dothideomycetes</taxon>
        <taxon>Dothideomycetidae</taxon>
        <taxon>Dothideales</taxon>
        <taxon>Saccotheciaceae</taxon>
        <taxon>Aureobasidium</taxon>
    </lineage>
</organism>
<feature type="compositionally biased region" description="Acidic residues" evidence="1">
    <location>
        <begin position="87"/>
        <end position="99"/>
    </location>
</feature>
<evidence type="ECO:0008006" key="4">
    <source>
        <dbReference type="Google" id="ProtNLM"/>
    </source>
</evidence>
<evidence type="ECO:0000256" key="1">
    <source>
        <dbReference type="SAM" id="MobiDB-lite"/>
    </source>
</evidence>
<accession>A0A9P8F5U4</accession>
<dbReference type="GO" id="GO:0051286">
    <property type="term" value="C:cell tip"/>
    <property type="evidence" value="ECO:0007669"/>
    <property type="project" value="TreeGrafter"/>
</dbReference>
<evidence type="ECO:0000313" key="2">
    <source>
        <dbReference type="EMBL" id="KAG9939326.1"/>
    </source>
</evidence>
<dbReference type="GO" id="GO:0015630">
    <property type="term" value="C:microtubule cytoskeleton"/>
    <property type="evidence" value="ECO:0007669"/>
    <property type="project" value="TreeGrafter"/>
</dbReference>
<protein>
    <recommendedName>
        <fullName evidence="4">SH3 domain-containing protein</fullName>
    </recommendedName>
</protein>
<dbReference type="PANTHER" id="PTHR47775:SF1">
    <property type="entry name" value="BUD SITE SELECTION PROTEIN 14"/>
    <property type="match status" value="1"/>
</dbReference>
<dbReference type="Proteomes" id="UP000729357">
    <property type="component" value="Unassembled WGS sequence"/>
</dbReference>
<dbReference type="GO" id="GO:0030950">
    <property type="term" value="P:establishment or maintenance of actin cytoskeleton polarity"/>
    <property type="evidence" value="ECO:0007669"/>
    <property type="project" value="TreeGrafter"/>
</dbReference>
<feature type="non-terminal residue" evidence="2">
    <location>
        <position position="1"/>
    </location>
</feature>
<proteinExistence type="predicted"/>
<reference evidence="2" key="2">
    <citation type="submission" date="2021-08" db="EMBL/GenBank/DDBJ databases">
        <authorList>
            <person name="Gostincar C."/>
            <person name="Sun X."/>
            <person name="Song Z."/>
            <person name="Gunde-Cimerman N."/>
        </authorList>
    </citation>
    <scope>NUCLEOTIDE SEQUENCE</scope>
    <source>
        <strain evidence="2">EXF-9298</strain>
    </source>
</reference>
<feature type="compositionally biased region" description="Polar residues" evidence="1">
    <location>
        <begin position="68"/>
        <end position="80"/>
    </location>
</feature>
<dbReference type="InterPro" id="IPR036028">
    <property type="entry name" value="SH3-like_dom_sf"/>
</dbReference>
<keyword evidence="3" id="KW-1185">Reference proteome</keyword>
<feature type="region of interest" description="Disordered" evidence="1">
    <location>
        <begin position="1"/>
        <end position="119"/>
    </location>
</feature>
<dbReference type="InterPro" id="IPR053039">
    <property type="entry name" value="Polarity_Bud-Selection_Reg"/>
</dbReference>
<dbReference type="PANTHER" id="PTHR47775">
    <property type="entry name" value="BUD SITE SELECTION PROTEIN 14"/>
    <property type="match status" value="1"/>
</dbReference>
<feature type="region of interest" description="Disordered" evidence="1">
    <location>
        <begin position="168"/>
        <end position="187"/>
    </location>
</feature>